<dbReference type="GO" id="GO:0016301">
    <property type="term" value="F:kinase activity"/>
    <property type="evidence" value="ECO:0007669"/>
    <property type="project" value="UniProtKB-KW"/>
</dbReference>
<dbReference type="AlphaFoldDB" id="A0A1I1L7G8"/>
<dbReference type="PROSITE" id="PS50042">
    <property type="entry name" value="CNMP_BINDING_3"/>
    <property type="match status" value="1"/>
</dbReference>
<dbReference type="InterPro" id="IPR018488">
    <property type="entry name" value="cNMP-bd_CS"/>
</dbReference>
<evidence type="ECO:0000313" key="3">
    <source>
        <dbReference type="Proteomes" id="UP000199514"/>
    </source>
</evidence>
<dbReference type="EMBL" id="FOLE01000008">
    <property type="protein sequence ID" value="SFC68432.1"/>
    <property type="molecule type" value="Genomic_DNA"/>
</dbReference>
<keyword evidence="2" id="KW-0808">Transferase</keyword>
<dbReference type="RefSeq" id="WP_091513877.1">
    <property type="nucleotide sequence ID" value="NZ_FOLE01000008.1"/>
</dbReference>
<dbReference type="PROSITE" id="PS00888">
    <property type="entry name" value="CNMP_BINDING_1"/>
    <property type="match status" value="1"/>
</dbReference>
<accession>A0A1I1L7G8</accession>
<protein>
    <submittedName>
        <fullName evidence="2">cAMP-binding domain of CRP or a regulatory subunit of cAMP-dependent protein kinases</fullName>
    </submittedName>
</protein>
<dbReference type="Pfam" id="PF00027">
    <property type="entry name" value="cNMP_binding"/>
    <property type="match status" value="1"/>
</dbReference>
<organism evidence="2 3">
    <name type="scientific">Flexibacter flexilis DSM 6793</name>
    <dbReference type="NCBI Taxonomy" id="927664"/>
    <lineage>
        <taxon>Bacteria</taxon>
        <taxon>Pseudomonadati</taxon>
        <taxon>Bacteroidota</taxon>
        <taxon>Cytophagia</taxon>
        <taxon>Cytophagales</taxon>
        <taxon>Flexibacteraceae</taxon>
        <taxon>Flexibacter</taxon>
    </lineage>
</organism>
<dbReference type="InterPro" id="IPR014710">
    <property type="entry name" value="RmlC-like_jellyroll"/>
</dbReference>
<dbReference type="Gene3D" id="2.60.120.10">
    <property type="entry name" value="Jelly Rolls"/>
    <property type="match status" value="1"/>
</dbReference>
<dbReference type="InterPro" id="IPR018490">
    <property type="entry name" value="cNMP-bd_dom_sf"/>
</dbReference>
<gene>
    <name evidence="2" type="ORF">SAMN05421780_10878</name>
</gene>
<dbReference type="OrthoDB" id="663011at2"/>
<keyword evidence="2" id="KW-0418">Kinase</keyword>
<reference evidence="2 3" key="1">
    <citation type="submission" date="2016-10" db="EMBL/GenBank/DDBJ databases">
        <authorList>
            <person name="de Groot N.N."/>
        </authorList>
    </citation>
    <scope>NUCLEOTIDE SEQUENCE [LARGE SCALE GENOMIC DNA]</scope>
    <source>
        <strain evidence="2 3">DSM 6793</strain>
    </source>
</reference>
<dbReference type="STRING" id="927664.SAMN05421780_10878"/>
<keyword evidence="3" id="KW-1185">Reference proteome</keyword>
<evidence type="ECO:0000313" key="2">
    <source>
        <dbReference type="EMBL" id="SFC68432.1"/>
    </source>
</evidence>
<dbReference type="InterPro" id="IPR000595">
    <property type="entry name" value="cNMP-bd_dom"/>
</dbReference>
<proteinExistence type="predicted"/>
<dbReference type="Proteomes" id="UP000199514">
    <property type="component" value="Unassembled WGS sequence"/>
</dbReference>
<dbReference type="SUPFAM" id="SSF51206">
    <property type="entry name" value="cAMP-binding domain-like"/>
    <property type="match status" value="1"/>
</dbReference>
<dbReference type="CDD" id="cd00038">
    <property type="entry name" value="CAP_ED"/>
    <property type="match status" value="1"/>
</dbReference>
<feature type="domain" description="Cyclic nucleotide-binding" evidence="1">
    <location>
        <begin position="11"/>
        <end position="113"/>
    </location>
</feature>
<sequence length="190" mass="22323">MFEALYRYVAPFVTLTDKEKVVFEQAFTFRQVPKKFKLVREGEVASEIYFINKGLIRLYYTKDIEEITGFIFQENLFASSFDSLLRAAPSIQTLETLEDCDLLVLQGQAMDKLYERLPKMNVIVRKVAEQRFINAQQILSSFILDSPEERYRKFEMQHKDLLQRVPQHIIASYLGVTPVSLSRIRKRIID</sequence>
<evidence type="ECO:0000259" key="1">
    <source>
        <dbReference type="PROSITE" id="PS50042"/>
    </source>
</evidence>
<name>A0A1I1L7G8_9BACT</name>